<keyword evidence="4" id="KW-1185">Reference proteome</keyword>
<comment type="caution">
    <text evidence="3">The sequence shown here is derived from an EMBL/GenBank/DDBJ whole genome shotgun (WGS) entry which is preliminary data.</text>
</comment>
<dbReference type="Proteomes" id="UP001299970">
    <property type="component" value="Unassembled WGS sequence"/>
</dbReference>
<dbReference type="InterPro" id="IPR051448">
    <property type="entry name" value="CdaR-like_regulators"/>
</dbReference>
<dbReference type="EMBL" id="JAKXMK010000020">
    <property type="protein sequence ID" value="MCH6168563.1"/>
    <property type="molecule type" value="Genomic_DNA"/>
</dbReference>
<dbReference type="RefSeq" id="WP_241039210.1">
    <property type="nucleotide sequence ID" value="NZ_BAAAJF010000022.1"/>
</dbReference>
<dbReference type="Gene3D" id="1.10.10.2840">
    <property type="entry name" value="PucR C-terminal helix-turn-helix domain"/>
    <property type="match status" value="1"/>
</dbReference>
<accession>A0ABS9TJI1</accession>
<feature type="domain" description="RsbT co-antagonist protein RsbRD N-terminal" evidence="2">
    <location>
        <begin position="35"/>
        <end position="157"/>
    </location>
</feature>
<feature type="domain" description="PucR C-terminal helix-turn-helix" evidence="1">
    <location>
        <begin position="326"/>
        <end position="383"/>
    </location>
</feature>
<proteinExistence type="predicted"/>
<protein>
    <submittedName>
        <fullName evidence="3">Helix-turn-helix domain-containing protein</fullName>
    </submittedName>
</protein>
<gene>
    <name evidence="3" type="ORF">MMF94_22950</name>
</gene>
<dbReference type="PANTHER" id="PTHR33744:SF1">
    <property type="entry name" value="DNA-BINDING TRANSCRIPTIONAL ACTIVATOR ADER"/>
    <property type="match status" value="1"/>
</dbReference>
<dbReference type="PANTHER" id="PTHR33744">
    <property type="entry name" value="CARBOHYDRATE DIACID REGULATOR"/>
    <property type="match status" value="1"/>
</dbReference>
<name>A0ABS9TJI1_9PSEU</name>
<dbReference type="Pfam" id="PF14361">
    <property type="entry name" value="RsbRD_N"/>
    <property type="match status" value="1"/>
</dbReference>
<evidence type="ECO:0000313" key="3">
    <source>
        <dbReference type="EMBL" id="MCH6168563.1"/>
    </source>
</evidence>
<dbReference type="InterPro" id="IPR042070">
    <property type="entry name" value="PucR_C-HTH_sf"/>
</dbReference>
<dbReference type="InterPro" id="IPR025751">
    <property type="entry name" value="RsbRD_N_dom"/>
</dbReference>
<evidence type="ECO:0000259" key="2">
    <source>
        <dbReference type="Pfam" id="PF14361"/>
    </source>
</evidence>
<evidence type="ECO:0000259" key="1">
    <source>
        <dbReference type="Pfam" id="PF13556"/>
    </source>
</evidence>
<organism evidence="3 4">
    <name type="scientific">Pseudonocardia alaniniphila</name>
    <dbReference type="NCBI Taxonomy" id="75291"/>
    <lineage>
        <taxon>Bacteria</taxon>
        <taxon>Bacillati</taxon>
        <taxon>Actinomycetota</taxon>
        <taxon>Actinomycetes</taxon>
        <taxon>Pseudonocardiales</taxon>
        <taxon>Pseudonocardiaceae</taxon>
        <taxon>Pseudonocardia</taxon>
    </lineage>
</organism>
<sequence length="392" mass="41805">MHDGDPEDAGRERWTALIGRLRGDAATLVVAFIERVQAIPPYGRGVVPMDRLVTDATLTFDVLLRRLAGQTLPDGMRSIAPTIGRDRARRGVPLDDLLTAVRLDFRVLWSALRDRAAPADEALLVAHAEDVWNVVEEYSAQIQVSYQVEAALLANELLGERTMLVAALLDNEAPTRDEVARVAVALDVEVDADLLVAAALPASGQLLRRAADRLGAGGREVHVQSTGRHVVLLARWEGGTGAPVRAALAGVPCGVGPLAHGVAAVPRSARLAGELADLLPGLDGPRQLPDAWLPLAAARLADTADELVRAELAGLSLAPPRERERLVETVRAYAASGSVADVAARLYCHRNTVRSRLQRFAELTGRDVTVPTDAAVVLLAMQASEDHGPRPA</sequence>
<evidence type="ECO:0000313" key="4">
    <source>
        <dbReference type="Proteomes" id="UP001299970"/>
    </source>
</evidence>
<dbReference type="Pfam" id="PF13556">
    <property type="entry name" value="HTH_30"/>
    <property type="match status" value="1"/>
</dbReference>
<dbReference type="InterPro" id="IPR025736">
    <property type="entry name" value="PucR_C-HTH_dom"/>
</dbReference>
<reference evidence="3 4" key="1">
    <citation type="submission" date="2022-03" db="EMBL/GenBank/DDBJ databases">
        <title>Pseudonocardia alaer sp. nov., a novel actinomycete isolated from reed forest soil.</title>
        <authorList>
            <person name="Wang L."/>
        </authorList>
    </citation>
    <scope>NUCLEOTIDE SEQUENCE [LARGE SCALE GENOMIC DNA]</scope>
    <source>
        <strain evidence="3 4">Y-16303</strain>
    </source>
</reference>